<dbReference type="RefSeq" id="WP_004664476.1">
    <property type="nucleotide sequence ID" value="NZ_BMDV01000004.1"/>
</dbReference>
<evidence type="ECO:0008006" key="3">
    <source>
        <dbReference type="Google" id="ProtNLM"/>
    </source>
</evidence>
<proteinExistence type="predicted"/>
<reference evidence="1 2" key="2">
    <citation type="journal article" date="2016" name="Int. J. Syst. Evol. Microbiol.">
        <title>Taxonomy of haemolytic and/or proteolytic strains of the genus Acinetobacter with the proposal of Acinetobacter courvalinii sp. nov. (genomic species 14 sensu Bouvet &amp; Jeanjean), Acinetobacter dispersus sp. nov. (genomic species 17), Acinetobacter modestus sp. nov., Acinetobacter proteolyticus sp. nov. and Acinetobacter vivianii sp. nov.</title>
        <authorList>
            <person name="Nemec A."/>
            <person name="Radolfova-Krizova L."/>
            <person name="Maixnerova M."/>
            <person name="Vrestiakova E."/>
            <person name="Jezek P."/>
            <person name="Sedo O."/>
        </authorList>
    </citation>
    <scope>NUCLEOTIDE SEQUENCE [LARGE SCALE GENOMIC DNA]</scope>
    <source>
        <strain evidence="1 2">NIPH 236</strain>
    </source>
</reference>
<organism evidence="1 2">
    <name type="scientific">Acinetobacter modestus</name>
    <dbReference type="NCBI Taxonomy" id="1776740"/>
    <lineage>
        <taxon>Bacteria</taxon>
        <taxon>Pseudomonadati</taxon>
        <taxon>Pseudomonadota</taxon>
        <taxon>Gammaproteobacteria</taxon>
        <taxon>Moraxellales</taxon>
        <taxon>Moraxellaceae</taxon>
        <taxon>Acinetobacter</taxon>
    </lineage>
</organism>
<dbReference type="Gene3D" id="1.10.287.3020">
    <property type="match status" value="1"/>
</dbReference>
<dbReference type="GeneID" id="92836499"/>
<keyword evidence="2" id="KW-1185">Reference proteome</keyword>
<dbReference type="EMBL" id="APOJ01000032">
    <property type="protein sequence ID" value="ENU25419.1"/>
    <property type="molecule type" value="Genomic_DNA"/>
</dbReference>
<comment type="caution">
    <text evidence="1">The sequence shown here is derived from an EMBL/GenBank/DDBJ whole genome shotgun (WGS) entry which is preliminary data.</text>
</comment>
<name>A0ABP2TSX0_9GAMM</name>
<evidence type="ECO:0000313" key="2">
    <source>
        <dbReference type="Proteomes" id="UP000013190"/>
    </source>
</evidence>
<dbReference type="InterPro" id="IPR021490">
    <property type="entry name" value="DUF3144"/>
</dbReference>
<dbReference type="Pfam" id="PF11342">
    <property type="entry name" value="DUF3144"/>
    <property type="match status" value="1"/>
</dbReference>
<evidence type="ECO:0000313" key="1">
    <source>
        <dbReference type="EMBL" id="ENU25419.1"/>
    </source>
</evidence>
<sequence>MQNIDDEFYERADQHIQLSNQQITEVIGRGKVSASMLYATSRFNAWVSTTGWNTGEELANAKEETIEYFLTEYRKMLEENLDDYIENFEEYMFIPPESEITNHQ</sequence>
<accession>A0ABP2TSX0</accession>
<dbReference type="Proteomes" id="UP000013190">
    <property type="component" value="Unassembled WGS sequence"/>
</dbReference>
<reference evidence="2" key="1">
    <citation type="submission" date="2013-02" db="EMBL/GenBank/DDBJ databases">
        <title>The Genome Sequence of Acinetobacter sp. NIPH 236.</title>
        <authorList>
            <consortium name="The Broad Institute Genome Sequencing Platform"/>
            <consortium name="The Broad Institute Genome Sequencing Center for Infectious Disease"/>
            <person name="Cerqueira G."/>
            <person name="Feldgarden M."/>
            <person name="Courvalin P."/>
            <person name="Perichon B."/>
            <person name="Grillot-Courvalin C."/>
            <person name="Clermont D."/>
            <person name="Rocha E."/>
            <person name="Yoon E.-J."/>
            <person name="Nemec A."/>
            <person name="Walker B."/>
            <person name="Young S.K."/>
            <person name="Zeng Q."/>
            <person name="Gargeya S."/>
            <person name="Fitzgerald M."/>
            <person name="Haas B."/>
            <person name="Abouelleil A."/>
            <person name="Alvarado L."/>
            <person name="Arachchi H.M."/>
            <person name="Berlin A.M."/>
            <person name="Chapman S.B."/>
            <person name="Dewar J."/>
            <person name="Goldberg J."/>
            <person name="Griggs A."/>
            <person name="Gujja S."/>
            <person name="Hansen M."/>
            <person name="Howarth C."/>
            <person name="Imamovic A."/>
            <person name="Larimer J."/>
            <person name="McCowan C."/>
            <person name="Murphy C."/>
            <person name="Neiman D."/>
            <person name="Pearson M."/>
            <person name="Priest M."/>
            <person name="Roberts A."/>
            <person name="Saif S."/>
            <person name="Shea T."/>
            <person name="Sisk P."/>
            <person name="Sykes S."/>
            <person name="Wortman J."/>
            <person name="Nusbaum C."/>
            <person name="Birren B."/>
        </authorList>
    </citation>
    <scope>NUCLEOTIDE SEQUENCE [LARGE SCALE GENOMIC DNA]</scope>
    <source>
        <strain evidence="2">NIPH 236</strain>
    </source>
</reference>
<gene>
    <name evidence="1" type="ORF">F992_03155</name>
</gene>
<protein>
    <recommendedName>
        <fullName evidence="3">DUF3144 domain-containing protein</fullName>
    </recommendedName>
</protein>